<dbReference type="InterPro" id="IPR051794">
    <property type="entry name" value="PG_Endopeptidase_C40"/>
</dbReference>
<dbReference type="InterPro" id="IPR038765">
    <property type="entry name" value="Papain-like_cys_pep_sf"/>
</dbReference>
<name>A0ABW3T6Q7_9CAUL</name>
<evidence type="ECO:0000256" key="2">
    <source>
        <dbReference type="ARBA" id="ARBA00022670"/>
    </source>
</evidence>
<evidence type="ECO:0000259" key="5">
    <source>
        <dbReference type="PROSITE" id="PS51935"/>
    </source>
</evidence>
<dbReference type="InterPro" id="IPR041382">
    <property type="entry name" value="SH3_16"/>
</dbReference>
<comment type="caution">
    <text evidence="6">The sequence shown here is derived from an EMBL/GenBank/DDBJ whole genome shotgun (WGS) entry which is preliminary data.</text>
</comment>
<dbReference type="RefSeq" id="WP_377354641.1">
    <property type="nucleotide sequence ID" value="NZ_JBHTLQ010000066.1"/>
</dbReference>
<dbReference type="PANTHER" id="PTHR47359">
    <property type="entry name" value="PEPTIDOGLYCAN DL-ENDOPEPTIDASE CWLO"/>
    <property type="match status" value="1"/>
</dbReference>
<dbReference type="PANTHER" id="PTHR47359:SF3">
    <property type="entry name" value="NLP_P60 DOMAIN-CONTAINING PROTEIN-RELATED"/>
    <property type="match status" value="1"/>
</dbReference>
<accession>A0ABW3T6Q7</accession>
<keyword evidence="3" id="KW-0378">Hydrolase</keyword>
<dbReference type="SUPFAM" id="SSF54001">
    <property type="entry name" value="Cysteine proteinases"/>
    <property type="match status" value="1"/>
</dbReference>
<dbReference type="InterPro" id="IPR000064">
    <property type="entry name" value="NLP_P60_dom"/>
</dbReference>
<dbReference type="Gene3D" id="3.90.1720.10">
    <property type="entry name" value="endopeptidase domain like (from Nostoc punctiforme)"/>
    <property type="match status" value="1"/>
</dbReference>
<keyword evidence="7" id="KW-1185">Reference proteome</keyword>
<protein>
    <submittedName>
        <fullName evidence="6">C40 family peptidase</fullName>
    </submittedName>
</protein>
<comment type="similarity">
    <text evidence="1">Belongs to the peptidase C40 family.</text>
</comment>
<evidence type="ECO:0000256" key="1">
    <source>
        <dbReference type="ARBA" id="ARBA00007074"/>
    </source>
</evidence>
<sequence>MSRDPRLTLARPDLASRSLEGLVAAGAYADPKPMRLARAGAGIHVRPDLASERQDHLLFGEVFDVLEVKDGFAWGQARRDGYVGFVEADALDADVRLPTHRVAAIRTYAFAEPSIKTQASEPYSLNSLVTVEAREGRFAKLAGSGWVVEAHLTPVGVFETDPAAVAERFLGAPYLWGGRESLGLDCSALVQQALMACGRGCSRDTDLQQALGEAVDPADLARGDLVFWKGHVAMMLDAARIIHANAHHMCVAIEPLAEAIARITPNSGPPVAYRRP</sequence>
<evidence type="ECO:0000313" key="7">
    <source>
        <dbReference type="Proteomes" id="UP001597216"/>
    </source>
</evidence>
<gene>
    <name evidence="6" type="ORF">ACFQ27_18625</name>
</gene>
<keyword evidence="4" id="KW-0788">Thiol protease</keyword>
<evidence type="ECO:0000256" key="3">
    <source>
        <dbReference type="ARBA" id="ARBA00022801"/>
    </source>
</evidence>
<dbReference type="EMBL" id="JBHTLQ010000066">
    <property type="protein sequence ID" value="MFD1192613.1"/>
    <property type="molecule type" value="Genomic_DNA"/>
</dbReference>
<dbReference type="Pfam" id="PF00877">
    <property type="entry name" value="NLPC_P60"/>
    <property type="match status" value="1"/>
</dbReference>
<organism evidence="6 7">
    <name type="scientific">Phenylobacterium conjunctum</name>
    <dbReference type="NCBI Taxonomy" id="1298959"/>
    <lineage>
        <taxon>Bacteria</taxon>
        <taxon>Pseudomonadati</taxon>
        <taxon>Pseudomonadota</taxon>
        <taxon>Alphaproteobacteria</taxon>
        <taxon>Caulobacterales</taxon>
        <taxon>Caulobacteraceae</taxon>
        <taxon>Phenylobacterium</taxon>
    </lineage>
</organism>
<proteinExistence type="inferred from homology"/>
<evidence type="ECO:0000256" key="4">
    <source>
        <dbReference type="ARBA" id="ARBA00022807"/>
    </source>
</evidence>
<reference evidence="7" key="1">
    <citation type="journal article" date="2019" name="Int. J. Syst. Evol. Microbiol.">
        <title>The Global Catalogue of Microorganisms (GCM) 10K type strain sequencing project: providing services to taxonomists for standard genome sequencing and annotation.</title>
        <authorList>
            <consortium name="The Broad Institute Genomics Platform"/>
            <consortium name="The Broad Institute Genome Sequencing Center for Infectious Disease"/>
            <person name="Wu L."/>
            <person name="Ma J."/>
        </authorList>
    </citation>
    <scope>NUCLEOTIDE SEQUENCE [LARGE SCALE GENOMIC DNA]</scope>
    <source>
        <strain evidence="7">CCUG 55074</strain>
    </source>
</reference>
<dbReference type="Proteomes" id="UP001597216">
    <property type="component" value="Unassembled WGS sequence"/>
</dbReference>
<evidence type="ECO:0000313" key="6">
    <source>
        <dbReference type="EMBL" id="MFD1192613.1"/>
    </source>
</evidence>
<dbReference type="PROSITE" id="PS51935">
    <property type="entry name" value="NLPC_P60"/>
    <property type="match status" value="1"/>
</dbReference>
<dbReference type="Pfam" id="PF18348">
    <property type="entry name" value="SH3_16"/>
    <property type="match status" value="1"/>
</dbReference>
<feature type="domain" description="NlpC/P60" evidence="5">
    <location>
        <begin position="155"/>
        <end position="276"/>
    </location>
</feature>
<keyword evidence="2" id="KW-0645">Protease</keyword>